<dbReference type="KEGG" id="dpl:KGM_214495"/>
<proteinExistence type="predicted"/>
<feature type="compositionally biased region" description="Polar residues" evidence="1">
    <location>
        <begin position="169"/>
        <end position="180"/>
    </location>
</feature>
<dbReference type="eggNOG" id="ENOG502S19P">
    <property type="taxonomic scope" value="Eukaryota"/>
</dbReference>
<name>A0A212ER26_DANPL</name>
<evidence type="ECO:0000313" key="3">
    <source>
        <dbReference type="Proteomes" id="UP000007151"/>
    </source>
</evidence>
<gene>
    <name evidence="2" type="ORF">KGM_214495</name>
</gene>
<sequence length="180" mass="20769">MATKSYSKHKEYKEYSSTRGTVPYTDEQFDMLKSELIPKGSKLDSLGRNAVGTREYHYEYKEEKLPSGKYDRKDLHSVQEYTIPPKSAPKSETSSYYYEREERELPSITTGTRTYNYETTGSSPGYTKVKSSKVTKDLTQNVEELDSLLDDLQKDQERQLYKSGYASDTAESTSFDYRKG</sequence>
<feature type="region of interest" description="Disordered" evidence="1">
    <location>
        <begin position="79"/>
        <end position="132"/>
    </location>
</feature>
<organism evidence="2 3">
    <name type="scientific">Danaus plexippus plexippus</name>
    <dbReference type="NCBI Taxonomy" id="278856"/>
    <lineage>
        <taxon>Eukaryota</taxon>
        <taxon>Metazoa</taxon>
        <taxon>Ecdysozoa</taxon>
        <taxon>Arthropoda</taxon>
        <taxon>Hexapoda</taxon>
        <taxon>Insecta</taxon>
        <taxon>Pterygota</taxon>
        <taxon>Neoptera</taxon>
        <taxon>Endopterygota</taxon>
        <taxon>Lepidoptera</taxon>
        <taxon>Glossata</taxon>
        <taxon>Ditrysia</taxon>
        <taxon>Papilionoidea</taxon>
        <taxon>Nymphalidae</taxon>
        <taxon>Danainae</taxon>
        <taxon>Danaini</taxon>
        <taxon>Danaina</taxon>
        <taxon>Danaus</taxon>
        <taxon>Danaus</taxon>
    </lineage>
</organism>
<dbReference type="Proteomes" id="UP000007151">
    <property type="component" value="Unassembled WGS sequence"/>
</dbReference>
<reference evidence="2 3" key="1">
    <citation type="journal article" date="2011" name="Cell">
        <title>The monarch butterfly genome yields insights into long-distance migration.</title>
        <authorList>
            <person name="Zhan S."/>
            <person name="Merlin C."/>
            <person name="Boore J.L."/>
            <person name="Reppert S.M."/>
        </authorList>
    </citation>
    <scope>NUCLEOTIDE SEQUENCE [LARGE SCALE GENOMIC DNA]</scope>
    <source>
        <strain evidence="2">F-2</strain>
    </source>
</reference>
<protein>
    <submittedName>
        <fullName evidence="2">Uncharacterized protein</fullName>
    </submittedName>
</protein>
<comment type="caution">
    <text evidence="2">The sequence shown here is derived from an EMBL/GenBank/DDBJ whole genome shotgun (WGS) entry which is preliminary data.</text>
</comment>
<evidence type="ECO:0000313" key="2">
    <source>
        <dbReference type="EMBL" id="OWR43952.1"/>
    </source>
</evidence>
<accession>A0A212ER26</accession>
<dbReference type="AlphaFoldDB" id="A0A212ER26"/>
<dbReference type="EMBL" id="AGBW02013124">
    <property type="protein sequence ID" value="OWR43952.1"/>
    <property type="molecule type" value="Genomic_DNA"/>
</dbReference>
<dbReference type="InParanoid" id="A0A212ER26"/>
<feature type="region of interest" description="Disordered" evidence="1">
    <location>
        <begin position="1"/>
        <end position="21"/>
    </location>
</feature>
<feature type="compositionally biased region" description="Low complexity" evidence="1">
    <location>
        <begin position="109"/>
        <end position="121"/>
    </location>
</feature>
<keyword evidence="3" id="KW-1185">Reference proteome</keyword>
<evidence type="ECO:0000256" key="1">
    <source>
        <dbReference type="SAM" id="MobiDB-lite"/>
    </source>
</evidence>
<feature type="region of interest" description="Disordered" evidence="1">
    <location>
        <begin position="160"/>
        <end position="180"/>
    </location>
</feature>